<dbReference type="PANTHER" id="PTHR10724:SF7">
    <property type="entry name" value="SMALL RIBOSOMAL SUBUNIT PROTEIN BS1C"/>
    <property type="match status" value="1"/>
</dbReference>
<dbReference type="NCBIfam" id="NF005208">
    <property type="entry name" value="PRK06676.1"/>
    <property type="match status" value="1"/>
</dbReference>
<dbReference type="Proteomes" id="UP000184404">
    <property type="component" value="Unassembled WGS sequence"/>
</dbReference>
<dbReference type="GO" id="GO:0003729">
    <property type="term" value="F:mRNA binding"/>
    <property type="evidence" value="ECO:0007669"/>
    <property type="project" value="TreeGrafter"/>
</dbReference>
<evidence type="ECO:0000256" key="1">
    <source>
        <dbReference type="ARBA" id="ARBA00006767"/>
    </source>
</evidence>
<dbReference type="EMBL" id="FQUG01000004">
    <property type="protein sequence ID" value="SHE74679.1"/>
    <property type="molecule type" value="Genomic_DNA"/>
</dbReference>
<protein>
    <submittedName>
        <fullName evidence="5">Small subunit ribosomal protein S1</fullName>
    </submittedName>
</protein>
<sequence>MQDMASLLEEEELKNIQEHEVVQGTVIQVSHNEAFVDIGAKQEIPIPKNELAYPAPESAKDVVSVGDVIDVFVVSKGGENGYVLSKVKADKLAAWKDFDGIVDRQEVLSATVTQVVKGGLVAAVKGLRAFIPASQVELHFVKDLNVYVGQTIEALPIECDIKKQRLVLSRRKLLEQAREEKQAALFETLEDGQTLHGTVKRLVDYGAFIDIGGVDGLCHISDISWDRVKHPSDVLKVGQELDVYVKNFDPDTKRISLSIKETVEDPWFARVERYAEGQTITGKVIKLTDFGAFMEIEPGFDGLIPMGELSEKRIARADEAVHTGDEVSVKILHIDKKRKRISLSITKAAHDAENEG</sequence>
<keyword evidence="6" id="KW-1185">Reference proteome</keyword>
<dbReference type="PROSITE" id="PS50126">
    <property type="entry name" value="S1"/>
    <property type="match status" value="4"/>
</dbReference>
<feature type="domain" description="S1 motif" evidence="4">
    <location>
        <begin position="192"/>
        <end position="260"/>
    </location>
</feature>
<dbReference type="Pfam" id="PF00575">
    <property type="entry name" value="S1"/>
    <property type="match status" value="4"/>
</dbReference>
<organism evidence="5 6">
    <name type="scientific">Schwartzia succinivorans DSM 10502</name>
    <dbReference type="NCBI Taxonomy" id="1123243"/>
    <lineage>
        <taxon>Bacteria</taxon>
        <taxon>Bacillati</taxon>
        <taxon>Bacillota</taxon>
        <taxon>Negativicutes</taxon>
        <taxon>Selenomonadales</taxon>
        <taxon>Selenomonadaceae</taxon>
        <taxon>Schwartzia</taxon>
    </lineage>
</organism>
<dbReference type="AlphaFoldDB" id="A0A1M4W0E2"/>
<dbReference type="InterPro" id="IPR050437">
    <property type="entry name" value="Ribos_protein_bS1-like"/>
</dbReference>
<dbReference type="InterPro" id="IPR003029">
    <property type="entry name" value="S1_domain"/>
</dbReference>
<dbReference type="GO" id="GO:0003735">
    <property type="term" value="F:structural constituent of ribosome"/>
    <property type="evidence" value="ECO:0007669"/>
    <property type="project" value="TreeGrafter"/>
</dbReference>
<dbReference type="PRINTS" id="PR00681">
    <property type="entry name" value="RIBOSOMALS1"/>
</dbReference>
<dbReference type="CDD" id="cd04465">
    <property type="entry name" value="S1_RPS1_repeat_ec2_hs2"/>
    <property type="match status" value="1"/>
</dbReference>
<accession>A0A1M4W0E2</accession>
<evidence type="ECO:0000313" key="6">
    <source>
        <dbReference type="Proteomes" id="UP000184404"/>
    </source>
</evidence>
<dbReference type="InterPro" id="IPR035104">
    <property type="entry name" value="Ribosomal_protein_S1-like"/>
</dbReference>
<keyword evidence="3" id="KW-0687">Ribonucleoprotein</keyword>
<proteinExistence type="inferred from homology"/>
<dbReference type="SUPFAM" id="SSF50249">
    <property type="entry name" value="Nucleic acid-binding proteins"/>
    <property type="match status" value="4"/>
</dbReference>
<comment type="similarity">
    <text evidence="1">Belongs to the bacterial ribosomal protein bS1 family.</text>
</comment>
<gene>
    <name evidence="5" type="ORF">SAMN02745190_01049</name>
</gene>
<dbReference type="CDD" id="cd05687">
    <property type="entry name" value="S1_RPS1_repeat_ec1_hs1"/>
    <property type="match status" value="1"/>
</dbReference>
<dbReference type="GO" id="GO:0006412">
    <property type="term" value="P:translation"/>
    <property type="evidence" value="ECO:0007669"/>
    <property type="project" value="TreeGrafter"/>
</dbReference>
<feature type="domain" description="S1 motif" evidence="4">
    <location>
        <begin position="19"/>
        <end position="88"/>
    </location>
</feature>
<evidence type="ECO:0000313" key="5">
    <source>
        <dbReference type="EMBL" id="SHE74679.1"/>
    </source>
</evidence>
<feature type="domain" description="S1 motif" evidence="4">
    <location>
        <begin position="277"/>
        <end position="346"/>
    </location>
</feature>
<evidence type="ECO:0000259" key="4">
    <source>
        <dbReference type="PROSITE" id="PS50126"/>
    </source>
</evidence>
<evidence type="ECO:0000256" key="2">
    <source>
        <dbReference type="ARBA" id="ARBA00022980"/>
    </source>
</evidence>
<dbReference type="SMART" id="SM00316">
    <property type="entry name" value="S1"/>
    <property type="match status" value="4"/>
</dbReference>
<dbReference type="STRING" id="1123243.SAMN02745190_01049"/>
<dbReference type="InterPro" id="IPR012340">
    <property type="entry name" value="NA-bd_OB-fold"/>
</dbReference>
<dbReference type="PANTHER" id="PTHR10724">
    <property type="entry name" value="30S RIBOSOMAL PROTEIN S1"/>
    <property type="match status" value="1"/>
</dbReference>
<name>A0A1M4W0E2_9FIRM</name>
<reference evidence="5 6" key="1">
    <citation type="submission" date="2016-11" db="EMBL/GenBank/DDBJ databases">
        <authorList>
            <person name="Jaros S."/>
            <person name="Januszkiewicz K."/>
            <person name="Wedrychowicz H."/>
        </authorList>
    </citation>
    <scope>NUCLEOTIDE SEQUENCE [LARGE SCALE GENOMIC DNA]</scope>
    <source>
        <strain evidence="5 6">DSM 10502</strain>
    </source>
</reference>
<keyword evidence="2 5" id="KW-0689">Ribosomal protein</keyword>
<dbReference type="CDD" id="cd05688">
    <property type="entry name" value="S1_RPS1_repeat_ec3"/>
    <property type="match status" value="1"/>
</dbReference>
<evidence type="ECO:0000256" key="3">
    <source>
        <dbReference type="ARBA" id="ARBA00023274"/>
    </source>
</evidence>
<dbReference type="FunFam" id="2.40.50.140:FF:000051">
    <property type="entry name" value="RNA-binding transcriptional accessory protein"/>
    <property type="match status" value="1"/>
</dbReference>
<dbReference type="Gene3D" id="2.40.50.140">
    <property type="entry name" value="Nucleic acid-binding proteins"/>
    <property type="match status" value="4"/>
</dbReference>
<dbReference type="GO" id="GO:0022627">
    <property type="term" value="C:cytosolic small ribosomal subunit"/>
    <property type="evidence" value="ECO:0007669"/>
    <property type="project" value="TreeGrafter"/>
</dbReference>
<feature type="domain" description="S1 motif" evidence="4">
    <location>
        <begin position="105"/>
        <end position="171"/>
    </location>
</feature>